<dbReference type="SUPFAM" id="SSF52540">
    <property type="entry name" value="P-loop containing nucleoside triphosphate hydrolases"/>
    <property type="match status" value="1"/>
</dbReference>
<dbReference type="Gene3D" id="3.40.50.300">
    <property type="entry name" value="P-loop containing nucleotide triphosphate hydrolases"/>
    <property type="match status" value="1"/>
</dbReference>
<dbReference type="Pfam" id="PF00005">
    <property type="entry name" value="ABC_tran"/>
    <property type="match status" value="1"/>
</dbReference>
<gene>
    <name evidence="6" type="ORF">IAC08_05720</name>
</gene>
<dbReference type="PANTHER" id="PTHR42734:SF17">
    <property type="entry name" value="METAL TRANSPORT SYSTEM ATP-BINDING PROTEIN TM_0124-RELATED"/>
    <property type="match status" value="1"/>
</dbReference>
<sequence>MQIKESHIISASGVTVGYVGKALFSPADFEIHAGECILLCGANGSGKSTILKAIAGIRPLLTGHISISMTPPMIPSGIPKAEGFTLRSFIRTACYSISDWAGRLSPETEAAAEEAMESLGIAGLADRDISGLSDGEFQKGCIASALARRSHLVLLDEPTAFLDAENKISVLATLRETAARTGTAFLFSSHDIRDAAPLCSRVFAIGADGIFRCSGSSMEEKNKTILTIFRNKSIIFED</sequence>
<dbReference type="GO" id="GO:0005524">
    <property type="term" value="F:ATP binding"/>
    <property type="evidence" value="ECO:0007669"/>
    <property type="project" value="UniProtKB-KW"/>
</dbReference>
<keyword evidence="3" id="KW-0547">Nucleotide-binding</keyword>
<dbReference type="AlphaFoldDB" id="A0A9D9N0M1"/>
<protein>
    <submittedName>
        <fullName evidence="6">ABC transporter ATP-binding protein</fullName>
    </submittedName>
</protein>
<dbReference type="SMART" id="SM00382">
    <property type="entry name" value="AAA"/>
    <property type="match status" value="1"/>
</dbReference>
<keyword evidence="4 6" id="KW-0067">ATP-binding</keyword>
<reference evidence="6" key="2">
    <citation type="journal article" date="2021" name="PeerJ">
        <title>Extensive microbial diversity within the chicken gut microbiome revealed by metagenomics and culture.</title>
        <authorList>
            <person name="Gilroy R."/>
            <person name="Ravi A."/>
            <person name="Getino M."/>
            <person name="Pursley I."/>
            <person name="Horton D.L."/>
            <person name="Alikhan N.F."/>
            <person name="Baker D."/>
            <person name="Gharbi K."/>
            <person name="Hall N."/>
            <person name="Watson M."/>
            <person name="Adriaenssens E.M."/>
            <person name="Foster-Nyarko E."/>
            <person name="Jarju S."/>
            <person name="Secka A."/>
            <person name="Antonio M."/>
            <person name="Oren A."/>
            <person name="Chaudhuri R.R."/>
            <person name="La Ragione R."/>
            <person name="Hildebrand F."/>
            <person name="Pallen M.J."/>
        </authorList>
    </citation>
    <scope>NUCLEOTIDE SEQUENCE</scope>
    <source>
        <strain evidence="6">B1-3475</strain>
    </source>
</reference>
<comment type="similarity">
    <text evidence="1">Belongs to the ABC transporter superfamily.</text>
</comment>
<dbReference type="PANTHER" id="PTHR42734">
    <property type="entry name" value="METAL TRANSPORT SYSTEM ATP-BINDING PROTEIN TM_0124-RELATED"/>
    <property type="match status" value="1"/>
</dbReference>
<dbReference type="InterPro" id="IPR003439">
    <property type="entry name" value="ABC_transporter-like_ATP-bd"/>
</dbReference>
<evidence type="ECO:0000256" key="2">
    <source>
        <dbReference type="ARBA" id="ARBA00022448"/>
    </source>
</evidence>
<dbReference type="InterPro" id="IPR003593">
    <property type="entry name" value="AAA+_ATPase"/>
</dbReference>
<accession>A0A9D9N0M1</accession>
<evidence type="ECO:0000313" key="7">
    <source>
        <dbReference type="Proteomes" id="UP000823617"/>
    </source>
</evidence>
<proteinExistence type="inferred from homology"/>
<dbReference type="PROSITE" id="PS50893">
    <property type="entry name" value="ABC_TRANSPORTER_2"/>
    <property type="match status" value="1"/>
</dbReference>
<keyword evidence="2" id="KW-0813">Transport</keyword>
<dbReference type="EMBL" id="JADIMK010000061">
    <property type="protein sequence ID" value="MBO8455883.1"/>
    <property type="molecule type" value="Genomic_DNA"/>
</dbReference>
<name>A0A9D9N0M1_9BACT</name>
<dbReference type="GO" id="GO:0016887">
    <property type="term" value="F:ATP hydrolysis activity"/>
    <property type="evidence" value="ECO:0007669"/>
    <property type="project" value="InterPro"/>
</dbReference>
<organism evidence="6 7">
    <name type="scientific">Candidatus Cryptobacteroides intestinigallinarum</name>
    <dbReference type="NCBI Taxonomy" id="2840767"/>
    <lineage>
        <taxon>Bacteria</taxon>
        <taxon>Pseudomonadati</taxon>
        <taxon>Bacteroidota</taxon>
        <taxon>Bacteroidia</taxon>
        <taxon>Bacteroidales</taxon>
        <taxon>Candidatus Cryptobacteroides</taxon>
    </lineage>
</organism>
<dbReference type="Proteomes" id="UP000823617">
    <property type="component" value="Unassembled WGS sequence"/>
</dbReference>
<dbReference type="InterPro" id="IPR050153">
    <property type="entry name" value="Metal_Ion_Import_ABC"/>
</dbReference>
<feature type="domain" description="ABC transporter" evidence="5">
    <location>
        <begin position="3"/>
        <end position="233"/>
    </location>
</feature>
<evidence type="ECO:0000259" key="5">
    <source>
        <dbReference type="PROSITE" id="PS50893"/>
    </source>
</evidence>
<evidence type="ECO:0000313" key="6">
    <source>
        <dbReference type="EMBL" id="MBO8455883.1"/>
    </source>
</evidence>
<dbReference type="InterPro" id="IPR027417">
    <property type="entry name" value="P-loop_NTPase"/>
</dbReference>
<evidence type="ECO:0000256" key="1">
    <source>
        <dbReference type="ARBA" id="ARBA00005417"/>
    </source>
</evidence>
<comment type="caution">
    <text evidence="6">The sequence shown here is derived from an EMBL/GenBank/DDBJ whole genome shotgun (WGS) entry which is preliminary data.</text>
</comment>
<reference evidence="6" key="1">
    <citation type="submission" date="2020-10" db="EMBL/GenBank/DDBJ databases">
        <authorList>
            <person name="Gilroy R."/>
        </authorList>
    </citation>
    <scope>NUCLEOTIDE SEQUENCE</scope>
    <source>
        <strain evidence="6">B1-3475</strain>
    </source>
</reference>
<evidence type="ECO:0000256" key="3">
    <source>
        <dbReference type="ARBA" id="ARBA00022741"/>
    </source>
</evidence>
<evidence type="ECO:0000256" key="4">
    <source>
        <dbReference type="ARBA" id="ARBA00022840"/>
    </source>
</evidence>